<name>A0A381QXP8_9ZZZZ</name>
<evidence type="ECO:0000259" key="3">
    <source>
        <dbReference type="SMART" id="SM00839"/>
    </source>
</evidence>
<accession>A0A381QXP8</accession>
<dbReference type="SUPFAM" id="SSF51735">
    <property type="entry name" value="NAD(P)-binding Rossmann-fold domains"/>
    <property type="match status" value="1"/>
</dbReference>
<proteinExistence type="inferred from homology"/>
<dbReference type="PANTHER" id="PTHR11606">
    <property type="entry name" value="GLUTAMATE DEHYDROGENASE"/>
    <property type="match status" value="1"/>
</dbReference>
<sequence length="416" mass="45108">MANLAEMTPFEAVTYYFDRACDRLVVRDEIRNLICTPDREMRVEVPVRMDNGGLEVFIGYRIQHNGSRGPYKGGVRYHPEADEDEIRALAALMTWKTALVGIPFGGAKGGVKCDPRKMSPRELQALTRRFTRSISQIIGVNQDIPAPDVGTNSQTMAWMMSAYSEEHGYAPGVVTGKPLELGGSAGREQATGRGVSLMVKEVAKDLGISMDHSKIAIQGFGNVGSWTARFLSEDGCRVIAVSDVDGGLHNAQGLDLDQLKAHVDSTGSVLDFNGAEAITNDELLEMECDFLVPAALGGAINSGNASKIRARMVVEGANNPVTPGGEAILNDRGVSCLPDLLVNAGGVTVSYFEWVQNIQRFPWDPGRVNGALEEIMVRAYREVQTMVEKDKITYREAAFSIAVGRVAQAMELQGLP</sequence>
<dbReference type="FunFam" id="3.40.50.10860:FF:000003">
    <property type="entry name" value="Glutamate dehydrogenase"/>
    <property type="match status" value="1"/>
</dbReference>
<dbReference type="InterPro" id="IPR036291">
    <property type="entry name" value="NAD(P)-bd_dom_sf"/>
</dbReference>
<dbReference type="InterPro" id="IPR014362">
    <property type="entry name" value="Glu_DH"/>
</dbReference>
<evidence type="ECO:0000256" key="1">
    <source>
        <dbReference type="ARBA" id="ARBA00006382"/>
    </source>
</evidence>
<dbReference type="InterPro" id="IPR006095">
    <property type="entry name" value="Glu/Leu/Phe/Val/Trp_DH"/>
</dbReference>
<dbReference type="InterPro" id="IPR006097">
    <property type="entry name" value="Glu/Leu/Phe/Val/Trp_DH_dimer"/>
</dbReference>
<dbReference type="InterPro" id="IPR033524">
    <property type="entry name" value="Glu/Leu/Phe/Val_DH_AS"/>
</dbReference>
<evidence type="ECO:0000256" key="2">
    <source>
        <dbReference type="ARBA" id="ARBA00023002"/>
    </source>
</evidence>
<dbReference type="PROSITE" id="PS00074">
    <property type="entry name" value="GLFV_DEHYDROGENASE"/>
    <property type="match status" value="1"/>
</dbReference>
<dbReference type="InterPro" id="IPR006096">
    <property type="entry name" value="Glu/Leu/Phe/Val/Trp_DH_C"/>
</dbReference>
<gene>
    <name evidence="4" type="ORF">METZ01_LOCUS36182</name>
</gene>
<dbReference type="CDD" id="cd01076">
    <property type="entry name" value="NAD_bind_1_Glu_DH"/>
    <property type="match status" value="1"/>
</dbReference>
<dbReference type="EMBL" id="UINC01001546">
    <property type="protein sequence ID" value="SUZ83328.1"/>
    <property type="molecule type" value="Genomic_DNA"/>
</dbReference>
<protein>
    <recommendedName>
        <fullName evidence="3">Glutamate/phenylalanine/leucine/valine/L-tryptophan dehydrogenase C-terminal domain-containing protein</fullName>
    </recommendedName>
</protein>
<dbReference type="SUPFAM" id="SSF53223">
    <property type="entry name" value="Aminoacid dehydrogenase-like, N-terminal domain"/>
    <property type="match status" value="1"/>
</dbReference>
<dbReference type="GO" id="GO:0004352">
    <property type="term" value="F:glutamate dehydrogenase (NAD+) activity"/>
    <property type="evidence" value="ECO:0007669"/>
    <property type="project" value="TreeGrafter"/>
</dbReference>
<reference evidence="4" key="1">
    <citation type="submission" date="2018-05" db="EMBL/GenBank/DDBJ databases">
        <authorList>
            <person name="Lanie J.A."/>
            <person name="Ng W.-L."/>
            <person name="Kazmierczak K.M."/>
            <person name="Andrzejewski T.M."/>
            <person name="Davidsen T.M."/>
            <person name="Wayne K.J."/>
            <person name="Tettelin H."/>
            <person name="Glass J.I."/>
            <person name="Rusch D."/>
            <person name="Podicherti R."/>
            <person name="Tsui H.-C.T."/>
            <person name="Winkler M.E."/>
        </authorList>
    </citation>
    <scope>NUCLEOTIDE SEQUENCE</scope>
</reference>
<dbReference type="InterPro" id="IPR046346">
    <property type="entry name" value="Aminoacid_DH-like_N_sf"/>
</dbReference>
<comment type="similarity">
    <text evidence="1">Belongs to the Glu/Leu/Phe/Val dehydrogenases family.</text>
</comment>
<dbReference type="PRINTS" id="PR00082">
    <property type="entry name" value="GLFDHDRGNASE"/>
</dbReference>
<dbReference type="AlphaFoldDB" id="A0A381QXP8"/>
<dbReference type="Pfam" id="PF02812">
    <property type="entry name" value="ELFV_dehydrog_N"/>
    <property type="match status" value="1"/>
</dbReference>
<organism evidence="4">
    <name type="scientific">marine metagenome</name>
    <dbReference type="NCBI Taxonomy" id="408172"/>
    <lineage>
        <taxon>unclassified sequences</taxon>
        <taxon>metagenomes</taxon>
        <taxon>ecological metagenomes</taxon>
    </lineage>
</organism>
<dbReference type="PANTHER" id="PTHR11606:SF13">
    <property type="entry name" value="GLUTAMATE DEHYDROGENASE 1, MITOCHONDRIAL"/>
    <property type="match status" value="1"/>
</dbReference>
<dbReference type="GO" id="GO:0006538">
    <property type="term" value="P:L-glutamate catabolic process"/>
    <property type="evidence" value="ECO:0007669"/>
    <property type="project" value="TreeGrafter"/>
</dbReference>
<dbReference type="Pfam" id="PF00208">
    <property type="entry name" value="ELFV_dehydrog"/>
    <property type="match status" value="1"/>
</dbReference>
<dbReference type="Gene3D" id="3.40.50.10860">
    <property type="entry name" value="Leucine Dehydrogenase, chain A, domain 1"/>
    <property type="match status" value="1"/>
</dbReference>
<feature type="domain" description="Glutamate/phenylalanine/leucine/valine/L-tryptophan dehydrogenase C-terminal" evidence="3">
    <location>
        <begin position="184"/>
        <end position="414"/>
    </location>
</feature>
<dbReference type="InterPro" id="IPR033922">
    <property type="entry name" value="NAD_bind_Glu_DH"/>
</dbReference>
<keyword evidence="2" id="KW-0560">Oxidoreductase</keyword>
<dbReference type="Gene3D" id="3.40.50.720">
    <property type="entry name" value="NAD(P)-binding Rossmann-like Domain"/>
    <property type="match status" value="1"/>
</dbReference>
<evidence type="ECO:0000313" key="4">
    <source>
        <dbReference type="EMBL" id="SUZ83328.1"/>
    </source>
</evidence>
<dbReference type="PIRSF" id="PIRSF000185">
    <property type="entry name" value="Glu_DH"/>
    <property type="match status" value="1"/>
</dbReference>
<dbReference type="SMART" id="SM00839">
    <property type="entry name" value="ELFV_dehydrog"/>
    <property type="match status" value="1"/>
</dbReference>